<organism evidence="1 2">
    <name type="scientific">Chitinophaga tropicalis</name>
    <dbReference type="NCBI Taxonomy" id="2683588"/>
    <lineage>
        <taxon>Bacteria</taxon>
        <taxon>Pseudomonadati</taxon>
        <taxon>Bacteroidota</taxon>
        <taxon>Chitinophagia</taxon>
        <taxon>Chitinophagales</taxon>
        <taxon>Chitinophagaceae</taxon>
        <taxon>Chitinophaga</taxon>
    </lineage>
</organism>
<evidence type="ECO:0008006" key="3">
    <source>
        <dbReference type="Google" id="ProtNLM"/>
    </source>
</evidence>
<name>A0A7K1U061_9BACT</name>
<dbReference type="RefSeq" id="WP_157305128.1">
    <property type="nucleotide sequence ID" value="NZ_WRXN01000001.1"/>
</dbReference>
<dbReference type="AlphaFoldDB" id="A0A7K1U061"/>
<keyword evidence="2" id="KW-1185">Reference proteome</keyword>
<dbReference type="Proteomes" id="UP000461730">
    <property type="component" value="Unassembled WGS sequence"/>
</dbReference>
<sequence>MRPDQLYYLILAGSPIDFTAQLLQPVQVRRMPCLNSEFAKLKDKLTCYNQLSEKLIEIFDINEQLAMPQACIIADTHSKAGMLARHYAAFLGRPFIDYSLVTTGRVDFTMVKNVRSATVFVPRLIKNTTLWKNAFENAVERQLRRKLSFGYIPPMPIEAVCNYLIKIIVHFITATEEGKITDFSMAVDHLTPLRQSGNLIASLKESYGQILVLAHSKSNCAVLQCKEQTVALCGSPTKGENGKCFAGTNCSYKDKPKVTIADLNTELLFLNGCTSASVSPSTNGIPYNYTLAYAALSGTVLGYIGNTLVTRAYESDLDWMRTFLQMKMKPARIVKLIDQLRKIENREHENVSMFIGDAEYTASDTNHSITFMHEPYAEVMNLEWNDTNQFLCVMVQGKTLAHLFAKGFISITVPPTPTNMPILYGNILYNHFSQYSTILFKKAGTKFLSEKVTMRIATEKSQGASITCRQLEFLYHELSAYQTVQPYRRIFEILNLKEIQQQIIKFNRIEHNTVNKPWQNVWKSMRDYNENLFKKVNGFLIKEALRNASQGWKFDHEYGALFYTPRHNGQYHSSCKICGSPSSVFIHRALANSFVERESEVCSVCGVIRDMPSMKLECSFYRHRPLCNETSYQDWVYFKNNSDEDMLITYSLSIIFRDVPPQEPTTRLLKRQSSLKEKCTFPYDTKPSGLFYPKLYVACNGGFGFISRTVLFAAT</sequence>
<reference evidence="1 2" key="1">
    <citation type="submission" date="2019-12" db="EMBL/GenBank/DDBJ databases">
        <title>Chitinophaga sp. strain ysch24 (GDMCC 1.1355), whole genome shotgun sequence.</title>
        <authorList>
            <person name="Zhang X."/>
        </authorList>
    </citation>
    <scope>NUCLEOTIDE SEQUENCE [LARGE SCALE GENOMIC DNA]</scope>
    <source>
        <strain evidence="2">ysch24</strain>
    </source>
</reference>
<evidence type="ECO:0000313" key="2">
    <source>
        <dbReference type="Proteomes" id="UP000461730"/>
    </source>
</evidence>
<gene>
    <name evidence="1" type="ORF">GO493_05705</name>
</gene>
<dbReference type="EMBL" id="WRXN01000001">
    <property type="protein sequence ID" value="MVT07748.1"/>
    <property type="molecule type" value="Genomic_DNA"/>
</dbReference>
<protein>
    <recommendedName>
        <fullName evidence="3">CHAT domain-containing protein</fullName>
    </recommendedName>
</protein>
<comment type="caution">
    <text evidence="1">The sequence shown here is derived from an EMBL/GenBank/DDBJ whole genome shotgun (WGS) entry which is preliminary data.</text>
</comment>
<accession>A0A7K1U061</accession>
<proteinExistence type="predicted"/>
<evidence type="ECO:0000313" key="1">
    <source>
        <dbReference type="EMBL" id="MVT07748.1"/>
    </source>
</evidence>